<dbReference type="InterPro" id="IPR039376">
    <property type="entry name" value="Ferritin_CCC1_N"/>
</dbReference>
<protein>
    <submittedName>
        <fullName evidence="7">Rubrerythrin family protein</fullName>
    </submittedName>
</protein>
<gene>
    <name evidence="7" type="ORF">CXF48_01795</name>
</gene>
<feature type="region of interest" description="Disordered" evidence="5">
    <location>
        <begin position="1"/>
        <end position="46"/>
    </location>
</feature>
<dbReference type="Proteomes" id="UP000276526">
    <property type="component" value="Unassembled WGS sequence"/>
</dbReference>
<keyword evidence="2 6" id="KW-0812">Transmembrane</keyword>
<organism evidence="7 8">
    <name type="scientific">Corynebacterium bovis</name>
    <dbReference type="NCBI Taxonomy" id="36808"/>
    <lineage>
        <taxon>Bacteria</taxon>
        <taxon>Bacillati</taxon>
        <taxon>Actinomycetota</taxon>
        <taxon>Actinomycetes</taxon>
        <taxon>Mycobacteriales</taxon>
        <taxon>Corynebacteriaceae</taxon>
        <taxon>Corynebacterium</taxon>
    </lineage>
</organism>
<evidence type="ECO:0000256" key="6">
    <source>
        <dbReference type="SAM" id="Phobius"/>
    </source>
</evidence>
<evidence type="ECO:0000313" key="8">
    <source>
        <dbReference type="Proteomes" id="UP000276526"/>
    </source>
</evidence>
<evidence type="ECO:0000256" key="4">
    <source>
        <dbReference type="ARBA" id="ARBA00023136"/>
    </source>
</evidence>
<sequence>MTGAGDHRGSGAGPGGGPDGDAVPAAPTGGDAVPAAPTGETPTPRQIARWRRYLANERAEGAVYRELARKKTGEERAILLAIADAEARHEDYWRTRLGEYVGLPRKASPGTRVMAWMARRFGSVFVLALMQSAETRNDYIQDNDASERMAADEAIHAEVVRGLASRGRAQMSGNFRAAVFGANDGLVSNLALVLGVIGSGVSSHVVLVTGVAGLLSGALSMAAGEYVSVSSQRELLAASTPDPEASEAVPKLDVDANELALVYRARGMEPEEARVKAARVFADLVRHAGPAGTGGAPADAVGEGSGGTTGAPTGEVLTEGAGTGTGEGSGGEGSRPAIFDAVDRQAREDIDAEDATGSPVSAALSSFLCFAGGAVVPVLPFILGLQGTAAAVLSCVLVSVALMLTGGLVGLLSGMSPGRRALRQWVIGMGAAAVTYGLGALFNVTTG</sequence>
<keyword evidence="4 6" id="KW-0472">Membrane</keyword>
<evidence type="ECO:0000256" key="2">
    <source>
        <dbReference type="ARBA" id="ARBA00022692"/>
    </source>
</evidence>
<keyword evidence="3 6" id="KW-1133">Transmembrane helix</keyword>
<dbReference type="InterPro" id="IPR008217">
    <property type="entry name" value="Ccc1_fam"/>
</dbReference>
<reference evidence="7 8" key="1">
    <citation type="submission" date="2018-01" db="EMBL/GenBank/DDBJ databases">
        <title>Twenty Corynebacterium bovis Genomes.</title>
        <authorList>
            <person name="Gulvik C.A."/>
        </authorList>
    </citation>
    <scope>NUCLEOTIDE SEQUENCE [LARGE SCALE GENOMIC DNA]</scope>
    <source>
        <strain evidence="7 8">F6900</strain>
    </source>
</reference>
<dbReference type="EMBL" id="PQNK01000002">
    <property type="protein sequence ID" value="RRO87666.1"/>
    <property type="molecule type" value="Genomic_DNA"/>
</dbReference>
<feature type="transmembrane region" description="Helical" evidence="6">
    <location>
        <begin position="425"/>
        <end position="444"/>
    </location>
</feature>
<dbReference type="GO" id="GO:0012505">
    <property type="term" value="C:endomembrane system"/>
    <property type="evidence" value="ECO:0007669"/>
    <property type="project" value="UniProtKB-SubCell"/>
</dbReference>
<evidence type="ECO:0000313" key="7">
    <source>
        <dbReference type="EMBL" id="RRO87666.1"/>
    </source>
</evidence>
<evidence type="ECO:0000256" key="5">
    <source>
        <dbReference type="SAM" id="MobiDB-lite"/>
    </source>
</evidence>
<evidence type="ECO:0000256" key="1">
    <source>
        <dbReference type="ARBA" id="ARBA00004127"/>
    </source>
</evidence>
<feature type="compositionally biased region" description="Low complexity" evidence="5">
    <location>
        <begin position="20"/>
        <end position="39"/>
    </location>
</feature>
<dbReference type="CDD" id="cd02433">
    <property type="entry name" value="Nodulin-21_like_2"/>
    <property type="match status" value="1"/>
</dbReference>
<comment type="subcellular location">
    <subcellularLocation>
        <location evidence="1">Endomembrane system</location>
        <topology evidence="1">Multi-pass membrane protein</topology>
    </subcellularLocation>
</comment>
<name>A0A426Q0N5_9CORY</name>
<dbReference type="PANTHER" id="PTHR31851">
    <property type="entry name" value="FE(2+)/MN(2+) TRANSPORTER PCL1"/>
    <property type="match status" value="1"/>
</dbReference>
<feature type="compositionally biased region" description="Gly residues" evidence="5">
    <location>
        <begin position="321"/>
        <end position="333"/>
    </location>
</feature>
<dbReference type="CDD" id="cd01044">
    <property type="entry name" value="Ferritin_CCC1_N"/>
    <property type="match status" value="1"/>
</dbReference>
<feature type="region of interest" description="Disordered" evidence="5">
    <location>
        <begin position="292"/>
        <end position="336"/>
    </location>
</feature>
<feature type="transmembrane region" description="Helical" evidence="6">
    <location>
        <begin position="362"/>
        <end position="383"/>
    </location>
</feature>
<comment type="caution">
    <text evidence="7">The sequence shown here is derived from an EMBL/GenBank/DDBJ whole genome shotgun (WGS) entry which is preliminary data.</text>
</comment>
<feature type="transmembrane region" description="Helical" evidence="6">
    <location>
        <begin position="389"/>
        <end position="413"/>
    </location>
</feature>
<dbReference type="AlphaFoldDB" id="A0A426Q0N5"/>
<dbReference type="Pfam" id="PF01988">
    <property type="entry name" value="VIT1"/>
    <property type="match status" value="1"/>
</dbReference>
<feature type="compositionally biased region" description="Gly residues" evidence="5">
    <location>
        <begin position="10"/>
        <end position="19"/>
    </location>
</feature>
<dbReference type="RefSeq" id="WP_125173131.1">
    <property type="nucleotide sequence ID" value="NZ_JAPJOD010000017.1"/>
</dbReference>
<evidence type="ECO:0000256" key="3">
    <source>
        <dbReference type="ARBA" id="ARBA00022989"/>
    </source>
</evidence>
<dbReference type="GO" id="GO:0030026">
    <property type="term" value="P:intracellular manganese ion homeostasis"/>
    <property type="evidence" value="ECO:0007669"/>
    <property type="project" value="InterPro"/>
</dbReference>
<accession>A0A426Q0N5</accession>
<proteinExistence type="predicted"/>
<dbReference type="GO" id="GO:0005384">
    <property type="term" value="F:manganese ion transmembrane transporter activity"/>
    <property type="evidence" value="ECO:0007669"/>
    <property type="project" value="InterPro"/>
</dbReference>